<evidence type="ECO:0000313" key="4">
    <source>
        <dbReference type="Proteomes" id="UP000683360"/>
    </source>
</evidence>
<evidence type="ECO:0000256" key="1">
    <source>
        <dbReference type="ARBA" id="ARBA00023157"/>
    </source>
</evidence>
<keyword evidence="4" id="KW-1185">Reference proteome</keyword>
<feature type="domain" description="Ig-like" evidence="2">
    <location>
        <begin position="105"/>
        <end position="185"/>
    </location>
</feature>
<protein>
    <recommendedName>
        <fullName evidence="2">Ig-like domain-containing protein</fullName>
    </recommendedName>
</protein>
<proteinExistence type="predicted"/>
<dbReference type="EMBL" id="CAJPWZ010001139">
    <property type="protein sequence ID" value="CAG2209119.1"/>
    <property type="molecule type" value="Genomic_DNA"/>
</dbReference>
<dbReference type="InterPro" id="IPR007110">
    <property type="entry name" value="Ig-like_dom"/>
</dbReference>
<dbReference type="Gene3D" id="2.60.40.10">
    <property type="entry name" value="Immunoglobulins"/>
    <property type="match status" value="1"/>
</dbReference>
<dbReference type="Proteomes" id="UP000683360">
    <property type="component" value="Unassembled WGS sequence"/>
</dbReference>
<dbReference type="AlphaFoldDB" id="A0A8S3RWE3"/>
<evidence type="ECO:0000313" key="3">
    <source>
        <dbReference type="EMBL" id="CAG2209119.1"/>
    </source>
</evidence>
<reference evidence="3" key="1">
    <citation type="submission" date="2021-03" db="EMBL/GenBank/DDBJ databases">
        <authorList>
            <person name="Bekaert M."/>
        </authorList>
    </citation>
    <scope>NUCLEOTIDE SEQUENCE</scope>
</reference>
<name>A0A8S3RWE3_MYTED</name>
<dbReference type="OrthoDB" id="6196080at2759"/>
<accession>A0A8S3RWE3</accession>
<dbReference type="SUPFAM" id="SSF48726">
    <property type="entry name" value="Immunoglobulin"/>
    <property type="match status" value="1"/>
</dbReference>
<keyword evidence="1" id="KW-1015">Disulfide bond</keyword>
<gene>
    <name evidence="3" type="ORF">MEDL_23270</name>
</gene>
<dbReference type="InterPro" id="IPR013162">
    <property type="entry name" value="CD80_C2-set"/>
</dbReference>
<organism evidence="3 4">
    <name type="scientific">Mytilus edulis</name>
    <name type="common">Blue mussel</name>
    <dbReference type="NCBI Taxonomy" id="6550"/>
    <lineage>
        <taxon>Eukaryota</taxon>
        <taxon>Metazoa</taxon>
        <taxon>Spiralia</taxon>
        <taxon>Lophotrochozoa</taxon>
        <taxon>Mollusca</taxon>
        <taxon>Bivalvia</taxon>
        <taxon>Autobranchia</taxon>
        <taxon>Pteriomorphia</taxon>
        <taxon>Mytilida</taxon>
        <taxon>Mytiloidea</taxon>
        <taxon>Mytilidae</taxon>
        <taxon>Mytilinae</taxon>
        <taxon>Mytilus</taxon>
    </lineage>
</organism>
<dbReference type="Pfam" id="PF08205">
    <property type="entry name" value="C2-set_2"/>
    <property type="match status" value="1"/>
</dbReference>
<dbReference type="PROSITE" id="PS50835">
    <property type="entry name" value="IG_LIKE"/>
    <property type="match status" value="1"/>
</dbReference>
<comment type="caution">
    <text evidence="3">The sequence shown here is derived from an EMBL/GenBank/DDBJ whole genome shotgun (WGS) entry which is preliminary data.</text>
</comment>
<dbReference type="InterPro" id="IPR013783">
    <property type="entry name" value="Ig-like_fold"/>
</dbReference>
<sequence>MCFCMFYLALTKEIIYKTLGSKVKLVCPFETTRDITWFGPLKYTIYSVGTDVEPAVSTLVEINKNTTDNKSILIINRLIESIRGEFKCSDGVNESEFNLLIKRNPSDLVIVNATGDKITSVQGREHTLECTVTSGQPGGNITWSTDGAVVAKMNQVWLDTYLRLTDLTIERYSNVQLLTVKKRAY</sequence>
<dbReference type="InterPro" id="IPR036179">
    <property type="entry name" value="Ig-like_dom_sf"/>
</dbReference>
<evidence type="ECO:0000259" key="2">
    <source>
        <dbReference type="PROSITE" id="PS50835"/>
    </source>
</evidence>